<organism evidence="11 12">
    <name type="scientific">Nitrosococcus wardiae</name>
    <dbReference type="NCBI Taxonomy" id="1814290"/>
    <lineage>
        <taxon>Bacteria</taxon>
        <taxon>Pseudomonadati</taxon>
        <taxon>Pseudomonadota</taxon>
        <taxon>Gammaproteobacteria</taxon>
        <taxon>Chromatiales</taxon>
        <taxon>Chromatiaceae</taxon>
        <taxon>Nitrosococcus</taxon>
    </lineage>
</organism>
<keyword evidence="11" id="KW-0282">Flagellum</keyword>
<dbReference type="Pfam" id="PF22638">
    <property type="entry name" value="FlgK_D1"/>
    <property type="match status" value="1"/>
</dbReference>
<dbReference type="RefSeq" id="WP_134357808.1">
    <property type="nucleotide sequence ID" value="NZ_CP038033.1"/>
</dbReference>
<reference evidence="11 12" key="1">
    <citation type="submission" date="2019-03" db="EMBL/GenBank/DDBJ databases">
        <title>The genome sequence of Nitrosococcus wardiae strain D1FHST reveals the archetypal metabolic capacity of ammonia-oxidizing Gammaproteobacteria.</title>
        <authorList>
            <person name="Wang L."/>
            <person name="Lim C.K."/>
            <person name="Hanson T.E."/>
            <person name="Dang H."/>
            <person name="Klotz M.G."/>
        </authorList>
    </citation>
    <scope>NUCLEOTIDE SEQUENCE [LARGE SCALE GENOMIC DNA]</scope>
    <source>
        <strain evidence="11 12">D1FHS</strain>
    </source>
</reference>
<dbReference type="Proteomes" id="UP000294325">
    <property type="component" value="Chromosome"/>
</dbReference>
<comment type="similarity">
    <text evidence="3">Belongs to the flagella basal body rod proteins family.</text>
</comment>
<dbReference type="KEGG" id="nwr:E3U44_08890"/>
<dbReference type="InterPro" id="IPR053927">
    <property type="entry name" value="FlgK_helical"/>
</dbReference>
<dbReference type="EMBL" id="CP038033">
    <property type="protein sequence ID" value="QBQ54611.1"/>
    <property type="molecule type" value="Genomic_DNA"/>
</dbReference>
<dbReference type="Pfam" id="PF06429">
    <property type="entry name" value="Flg_bbr_C"/>
    <property type="match status" value="1"/>
</dbReference>
<evidence type="ECO:0000256" key="1">
    <source>
        <dbReference type="ARBA" id="ARBA00004365"/>
    </source>
</evidence>
<dbReference type="GO" id="GO:0044780">
    <property type="term" value="P:bacterial-type flagellum assembly"/>
    <property type="evidence" value="ECO:0007669"/>
    <property type="project" value="InterPro"/>
</dbReference>
<sequence length="647" mass="68777">MATGDPLSIGLSGLLAMQRSLATTSHNVANVNTPGFSRQRTELATQLLEFSGNGFIGTGVSVTTVHRAYDAFLTEQVQGYTSEHAQFETFHDLTAQLDHLFADSEAGLSPTLQQFFNSVQEVADAPSAPAARQALLTEGEVLAARFHFLDGRLRDLHDSVNTQLRDTVAEVNTLASSIAKLNQRLSEFQGQNSSQPANDLLDQRDQLIGELAQKVAVTVFPQEDGMLNVFVGNGQSLVVGDHNSKLATLRDPYDSSRLDIGYSVGSDTLAVSDQMAGGELGALLSFRAQVLEPSRNNLGQLALGITQTFNAQHHLGMDLKGELGHDFFSPIDSSAPVSLPRTDNTGDGMVEITVSNVSELTDSDYRLERNGASYTLTRLSDNQVYSLTNFPGGTATIDGLTLDLTAGSMDSGDSYLIQPTREAAQNFGVMLTDTSRIAAAAPIRTEANLGNKGTGQISAASVTNTNGLPLPTNGQITLNYDAAAKQFNVNGGPGGVLGYDPATEGDGKEFTFSILGGITFTISGTPADGDNFVVHNNTGGVSDNRNALVLSGLQTQSLLQNETATYQEQYSRLVVDVGVRTRQAEVNRDTSGALLDQAVEVREGVSGVNLEEEAANLLRFQQAFQAAARVISVADTMFQSLLGAVGR</sequence>
<feature type="domain" description="Flagellar basal-body/hook protein C-terminal" evidence="8">
    <location>
        <begin position="606"/>
        <end position="642"/>
    </location>
</feature>
<evidence type="ECO:0000256" key="5">
    <source>
        <dbReference type="ARBA" id="ARBA00022525"/>
    </source>
</evidence>
<keyword evidence="11" id="KW-0969">Cilium</keyword>
<evidence type="ECO:0000313" key="11">
    <source>
        <dbReference type="EMBL" id="QBQ54611.1"/>
    </source>
</evidence>
<dbReference type="GO" id="GO:0009424">
    <property type="term" value="C:bacterial-type flagellum hook"/>
    <property type="evidence" value="ECO:0007669"/>
    <property type="project" value="InterPro"/>
</dbReference>
<proteinExistence type="inferred from homology"/>
<dbReference type="PANTHER" id="PTHR30033">
    <property type="entry name" value="FLAGELLAR HOOK-ASSOCIATED PROTEIN 1"/>
    <property type="match status" value="1"/>
</dbReference>
<dbReference type="AlphaFoldDB" id="A0A4P7BX85"/>
<feature type="domain" description="Flagellar hook-associated protein 1 D2-like" evidence="9">
    <location>
        <begin position="342"/>
        <end position="419"/>
    </location>
</feature>
<dbReference type="InterPro" id="IPR010930">
    <property type="entry name" value="Flg_bb/hook_C_dom"/>
</dbReference>
<protein>
    <recommendedName>
        <fullName evidence="4">Flagellar hook-associated protein 1</fullName>
    </recommendedName>
</protein>
<dbReference type="InterPro" id="IPR049119">
    <property type="entry name" value="FlgK_D2-like"/>
</dbReference>
<keyword evidence="6" id="KW-0975">Bacterial flagellum</keyword>
<dbReference type="NCBIfam" id="TIGR02492">
    <property type="entry name" value="flgK_ends"/>
    <property type="match status" value="1"/>
</dbReference>
<comment type="subcellular location">
    <subcellularLocation>
        <location evidence="1">Bacterial flagellum</location>
    </subcellularLocation>
    <subcellularLocation>
        <location evidence="2">Secreted</location>
    </subcellularLocation>
</comment>
<dbReference type="PRINTS" id="PR01005">
    <property type="entry name" value="FLGHOOKAP1"/>
</dbReference>
<dbReference type="Pfam" id="PF00460">
    <property type="entry name" value="Flg_bb_rod"/>
    <property type="match status" value="1"/>
</dbReference>
<evidence type="ECO:0000313" key="12">
    <source>
        <dbReference type="Proteomes" id="UP000294325"/>
    </source>
</evidence>
<dbReference type="Pfam" id="PF21158">
    <property type="entry name" value="flgK_1st_1"/>
    <property type="match status" value="1"/>
</dbReference>
<dbReference type="GO" id="GO:0005198">
    <property type="term" value="F:structural molecule activity"/>
    <property type="evidence" value="ECO:0007669"/>
    <property type="project" value="InterPro"/>
</dbReference>
<evidence type="ECO:0000259" key="9">
    <source>
        <dbReference type="Pfam" id="PF21158"/>
    </source>
</evidence>
<dbReference type="InterPro" id="IPR002371">
    <property type="entry name" value="FlgK"/>
</dbReference>
<evidence type="ECO:0000259" key="10">
    <source>
        <dbReference type="Pfam" id="PF22638"/>
    </source>
</evidence>
<dbReference type="PANTHER" id="PTHR30033:SF1">
    <property type="entry name" value="FLAGELLAR HOOK-ASSOCIATED PROTEIN 1"/>
    <property type="match status" value="1"/>
</dbReference>
<evidence type="ECO:0000259" key="8">
    <source>
        <dbReference type="Pfam" id="PF06429"/>
    </source>
</evidence>
<evidence type="ECO:0000256" key="3">
    <source>
        <dbReference type="ARBA" id="ARBA00009677"/>
    </source>
</evidence>
<evidence type="ECO:0000259" key="7">
    <source>
        <dbReference type="Pfam" id="PF00460"/>
    </source>
</evidence>
<feature type="domain" description="Flagellar basal body rod protein N-terminal" evidence="7">
    <location>
        <begin position="9"/>
        <end position="36"/>
    </location>
</feature>
<dbReference type="GO" id="GO:0005576">
    <property type="term" value="C:extracellular region"/>
    <property type="evidence" value="ECO:0007669"/>
    <property type="project" value="UniProtKB-SubCell"/>
</dbReference>
<evidence type="ECO:0000256" key="6">
    <source>
        <dbReference type="ARBA" id="ARBA00023143"/>
    </source>
</evidence>
<dbReference type="InterPro" id="IPR001444">
    <property type="entry name" value="Flag_bb_rod_N"/>
</dbReference>
<dbReference type="SUPFAM" id="SSF64518">
    <property type="entry name" value="Phase 1 flagellin"/>
    <property type="match status" value="1"/>
</dbReference>
<evidence type="ECO:0000256" key="4">
    <source>
        <dbReference type="ARBA" id="ARBA00016244"/>
    </source>
</evidence>
<keyword evidence="5" id="KW-0964">Secreted</keyword>
<name>A0A4P7BX85_9GAMM</name>
<evidence type="ECO:0000256" key="2">
    <source>
        <dbReference type="ARBA" id="ARBA00004613"/>
    </source>
</evidence>
<accession>A0A4P7BX85</accession>
<gene>
    <name evidence="11" type="primary">flgK</name>
    <name evidence="11" type="ORF">E3U44_08890</name>
</gene>
<feature type="domain" description="Flagellar hook-associated protein FlgK helical" evidence="10">
    <location>
        <begin position="95"/>
        <end position="328"/>
    </location>
</feature>
<keyword evidence="11" id="KW-0966">Cell projection</keyword>
<dbReference type="OrthoDB" id="9802553at2"/>
<keyword evidence="12" id="KW-1185">Reference proteome</keyword>